<dbReference type="InterPro" id="IPR027417">
    <property type="entry name" value="P-loop_NTPase"/>
</dbReference>
<comment type="caution">
    <text evidence="2">The sequence shown here is derived from an EMBL/GenBank/DDBJ whole genome shotgun (WGS) entry which is preliminary data.</text>
</comment>
<feature type="domain" description="UvrD-like helicase C-terminal" evidence="1">
    <location>
        <begin position="817"/>
        <end position="863"/>
    </location>
</feature>
<dbReference type="Proteomes" id="UP000037800">
    <property type="component" value="Unassembled WGS sequence"/>
</dbReference>
<evidence type="ECO:0000259" key="1">
    <source>
        <dbReference type="Pfam" id="PF13538"/>
    </source>
</evidence>
<organism evidence="2 3">
    <name type="scientific">Helicobacter pullorum</name>
    <dbReference type="NCBI Taxonomy" id="35818"/>
    <lineage>
        <taxon>Bacteria</taxon>
        <taxon>Pseudomonadati</taxon>
        <taxon>Campylobacterota</taxon>
        <taxon>Epsilonproteobacteria</taxon>
        <taxon>Campylobacterales</taxon>
        <taxon>Helicobacteraceae</taxon>
        <taxon>Helicobacter</taxon>
    </lineage>
</organism>
<evidence type="ECO:0000313" key="3">
    <source>
        <dbReference type="Proteomes" id="UP000037800"/>
    </source>
</evidence>
<proteinExistence type="predicted"/>
<dbReference type="PANTHER" id="PTHR43788">
    <property type="entry name" value="DNA2/NAM7 HELICASE FAMILY MEMBER"/>
    <property type="match status" value="1"/>
</dbReference>
<dbReference type="Pfam" id="PF13538">
    <property type="entry name" value="UvrD_C_2"/>
    <property type="match status" value="1"/>
</dbReference>
<protein>
    <recommendedName>
        <fullName evidence="1">UvrD-like helicase C-terminal domain-containing protein</fullName>
    </recommendedName>
</protein>
<sequence length="902" mass="105774">MDIFVIDKNLCENIKILRDKRGILAQNILAQLRNLVEAVTIIVYDKANNKQNIGTNYNRIKKAINFIKSQVKFKFLKDFHQSLQQTASHYTLDESNSERLMLKYYEYLLKIRNFLKEQHNIEILHNLEDFKIDTNKTSWEYYKKIAQCINDKKELSDISQTDRYYIQKKSPFFIDNQVYYEITFIAARDNTSKFNRLIAFSKLDIPTNYAIKFHIRNGHLNILQKPTTIPIIEKWEISIRPCEIISFAEIFQKNYPKVSSNHKEYKALMSFLTTSNYTLTDLVTIRQNHYNFLKEKIIGKEKSLFFEILDKCREITTNNKPGSNVIRYLLYTLHNKTIKQQLHNTTNEKLSNLRLRYECIPFDTMPFASSLVGHNPKLHILLNSLDYKNKEHEFLARFIKNKAEIHGKLFVSKSDISTCDIHQLIKKYNSKLYYKHEDRKLKSYKDFIYMSGYLQNTIKIIQNIKELTNAKPKGCTEFISHWLSQNANLVDCEVKKQALKSMFANSSVSLIYGAAGTGKTTFLNHISQIFNDKKKLYLANTNTAIDNLKQKIQSRESSFITITKFLSTTIDTKYDIVFIDECSTISNSDMLKTLDKINSTLLVLAGDTFQIEAIRFGNWFNALRSFVDKRCIVELEKTYRTNEENLIKLWDKVRKREDYILEHIANNGYSADFNDSIFTSKNDPIILALNYDGLYGINNLNRLLQNNNPNPSIHWGDFIYKVNDPILFNETKRFAPTLYNNLKGIIRKIEIDNKQKNERIYFEIQIDKILTEVDKKCEFELLEVGKENSLIKFYVNKHSNTDEDEEKSDTQIPFQVSYAISIHKAQGLEYDCVKIIIADEIDEQITHNIFYTAITRAKKNLTIHWSAEAQHKILKNLEEAHSHQQQDIRLLESIMNLDSKKN</sequence>
<dbReference type="EMBL" id="JNUR01000028">
    <property type="protein sequence ID" value="KPH50195.1"/>
    <property type="molecule type" value="Genomic_DNA"/>
</dbReference>
<dbReference type="Pfam" id="PF13604">
    <property type="entry name" value="AAA_30"/>
    <property type="match status" value="1"/>
</dbReference>
<dbReference type="PANTHER" id="PTHR43788:SF8">
    <property type="entry name" value="DNA-BINDING PROTEIN SMUBP-2"/>
    <property type="match status" value="1"/>
</dbReference>
<gene>
    <name evidence="2" type="ORF">HPU229336_04145</name>
</gene>
<reference evidence="2 3" key="1">
    <citation type="submission" date="2014-06" db="EMBL/GenBank/DDBJ databases">
        <title>Helicobacter pullorum isolates in fresh chicken meat - phenotypic and genotypic features.</title>
        <authorList>
            <person name="Borges V."/>
            <person name="Santos A."/>
            <person name="Correia C.B."/>
            <person name="Saraiva M."/>
            <person name="Menard A."/>
            <person name="Vieira L."/>
            <person name="Sampaio D.A."/>
            <person name="Gomes J.P."/>
            <person name="Oleastro M."/>
        </authorList>
    </citation>
    <scope>NUCLEOTIDE SEQUENCE [LARGE SCALE GENOMIC DNA]</scope>
    <source>
        <strain evidence="2 3">229336/12</strain>
    </source>
</reference>
<accession>A0AAW3J2N3</accession>
<name>A0AAW3J2N3_9HELI</name>
<dbReference type="SUPFAM" id="SSF52540">
    <property type="entry name" value="P-loop containing nucleoside triphosphate hydrolases"/>
    <property type="match status" value="2"/>
</dbReference>
<evidence type="ECO:0000313" key="2">
    <source>
        <dbReference type="EMBL" id="KPH50195.1"/>
    </source>
</evidence>
<dbReference type="Gene3D" id="3.40.50.300">
    <property type="entry name" value="P-loop containing nucleotide triphosphate hydrolases"/>
    <property type="match status" value="2"/>
</dbReference>
<dbReference type="InterPro" id="IPR050534">
    <property type="entry name" value="Coronavir_polyprotein_1ab"/>
</dbReference>
<dbReference type="InterPro" id="IPR027785">
    <property type="entry name" value="UvrD-like_helicase_C"/>
</dbReference>
<dbReference type="CDD" id="cd18809">
    <property type="entry name" value="SF1_C_RecD"/>
    <property type="match status" value="1"/>
</dbReference>
<dbReference type="GO" id="GO:0043139">
    <property type="term" value="F:5'-3' DNA helicase activity"/>
    <property type="evidence" value="ECO:0007669"/>
    <property type="project" value="TreeGrafter"/>
</dbReference>
<dbReference type="AlphaFoldDB" id="A0AAW3J2N3"/>